<feature type="domain" description="YMGG-like Gly-zipper" evidence="1">
    <location>
        <begin position="27"/>
        <end position="67"/>
    </location>
</feature>
<proteinExistence type="predicted"/>
<dbReference type="EMBL" id="JAHOPB010000001">
    <property type="protein sequence ID" value="MBU8875398.1"/>
    <property type="molecule type" value="Genomic_DNA"/>
</dbReference>
<sequence>MNRLIAASVVVSLALLTGACGNRPVDRALTGGAIGAGTGAVVGSTVGNPVAGAVIGGAAGATIGAVTAPER</sequence>
<evidence type="ECO:0000259" key="1">
    <source>
        <dbReference type="Pfam" id="PF13441"/>
    </source>
</evidence>
<organism evidence="2 3">
    <name type="scientific">Reyranella humidisoli</name>
    <dbReference type="NCBI Taxonomy" id="2849149"/>
    <lineage>
        <taxon>Bacteria</taxon>
        <taxon>Pseudomonadati</taxon>
        <taxon>Pseudomonadota</taxon>
        <taxon>Alphaproteobacteria</taxon>
        <taxon>Hyphomicrobiales</taxon>
        <taxon>Reyranellaceae</taxon>
        <taxon>Reyranella</taxon>
    </lineage>
</organism>
<dbReference type="Pfam" id="PF13441">
    <property type="entry name" value="Gly-zipper_YMGG"/>
    <property type="match status" value="1"/>
</dbReference>
<reference evidence="2 3" key="1">
    <citation type="submission" date="2021-06" db="EMBL/GenBank/DDBJ databases">
        <authorList>
            <person name="Lee D.H."/>
        </authorList>
    </citation>
    <scope>NUCLEOTIDE SEQUENCE [LARGE SCALE GENOMIC DNA]</scope>
    <source>
        <strain evidence="2 3">MMS21-HV4-11</strain>
    </source>
</reference>
<protein>
    <recommendedName>
        <fullName evidence="1">YMGG-like Gly-zipper domain-containing protein</fullName>
    </recommendedName>
</protein>
<dbReference type="Proteomes" id="UP000727907">
    <property type="component" value="Unassembled WGS sequence"/>
</dbReference>
<comment type="caution">
    <text evidence="2">The sequence shown here is derived from an EMBL/GenBank/DDBJ whole genome shotgun (WGS) entry which is preliminary data.</text>
</comment>
<gene>
    <name evidence="2" type="ORF">KQ910_16610</name>
</gene>
<dbReference type="RefSeq" id="WP_216962570.1">
    <property type="nucleotide sequence ID" value="NZ_JAHOPB010000001.1"/>
</dbReference>
<name>A0ABS6IM57_9HYPH</name>
<evidence type="ECO:0000313" key="2">
    <source>
        <dbReference type="EMBL" id="MBU8875398.1"/>
    </source>
</evidence>
<keyword evidence="3" id="KW-1185">Reference proteome</keyword>
<dbReference type="PROSITE" id="PS51257">
    <property type="entry name" value="PROKAR_LIPOPROTEIN"/>
    <property type="match status" value="1"/>
</dbReference>
<evidence type="ECO:0000313" key="3">
    <source>
        <dbReference type="Proteomes" id="UP000727907"/>
    </source>
</evidence>
<dbReference type="InterPro" id="IPR027367">
    <property type="entry name" value="Gly-zipper_YMGG"/>
</dbReference>
<accession>A0ABS6IM57</accession>